<evidence type="ECO:0000313" key="3">
    <source>
        <dbReference type="EMBL" id="KAA8569821.1"/>
    </source>
</evidence>
<sequence>MRTSFIMASLLAAATTQVTAQYTNQSDPFTLVLLSSNDTLNGTTLAPCHEGAAIEGLCLGSSITEPETDFSTYNFNTSSFDTGFNTTIGQTGILTWLLEGSSFNLSSPFGLSYSPTSNIAMPLFTPSTTSTTTVAFDEDDLLNIQSYLDDTTSPITFGTQAYYRWYICDTYWGYAYTTLAWVVDKADPQNPSCVKVDVKRVFFPQQVEEYH</sequence>
<accession>A0A5M9JKK7</accession>
<organism evidence="3 4">
    <name type="scientific">Monilinia fructicola</name>
    <name type="common">Brown rot fungus</name>
    <name type="synonym">Ciboria fructicola</name>
    <dbReference type="NCBI Taxonomy" id="38448"/>
    <lineage>
        <taxon>Eukaryota</taxon>
        <taxon>Fungi</taxon>
        <taxon>Dikarya</taxon>
        <taxon>Ascomycota</taxon>
        <taxon>Pezizomycotina</taxon>
        <taxon>Leotiomycetes</taxon>
        <taxon>Helotiales</taxon>
        <taxon>Sclerotiniaceae</taxon>
        <taxon>Monilinia</taxon>
    </lineage>
</organism>
<feature type="signal peptide" evidence="1">
    <location>
        <begin position="1"/>
        <end position="20"/>
    </location>
</feature>
<dbReference type="Pfam" id="PF25484">
    <property type="entry name" value="DUF7907"/>
    <property type="match status" value="1"/>
</dbReference>
<feature type="domain" description="DUF7907" evidence="2">
    <location>
        <begin position="26"/>
        <end position="201"/>
    </location>
</feature>
<proteinExistence type="predicted"/>
<reference evidence="3 4" key="1">
    <citation type="submission" date="2019-06" db="EMBL/GenBank/DDBJ databases">
        <title>Genome Sequence of the Brown Rot Fungal Pathogen Monilinia fructicola.</title>
        <authorList>
            <person name="De Miccolis Angelini R.M."/>
            <person name="Landi L."/>
            <person name="Abate D."/>
            <person name="Pollastro S."/>
            <person name="Romanazzi G."/>
            <person name="Faretra F."/>
        </authorList>
    </citation>
    <scope>NUCLEOTIDE SEQUENCE [LARGE SCALE GENOMIC DNA]</scope>
    <source>
        <strain evidence="3 4">Mfrc123</strain>
    </source>
</reference>
<dbReference type="VEuPathDB" id="FungiDB:MFRU_064g00290"/>
<dbReference type="InterPro" id="IPR057229">
    <property type="entry name" value="DUF7907"/>
</dbReference>
<comment type="caution">
    <text evidence="3">The sequence shown here is derived from an EMBL/GenBank/DDBJ whole genome shotgun (WGS) entry which is preliminary data.</text>
</comment>
<gene>
    <name evidence="3" type="ORF">EYC84_002164</name>
</gene>
<feature type="chain" id="PRO_5024413134" description="DUF7907 domain-containing protein" evidence="1">
    <location>
        <begin position="21"/>
        <end position="211"/>
    </location>
</feature>
<dbReference type="EMBL" id="VICG01000007">
    <property type="protein sequence ID" value="KAA8569821.1"/>
    <property type="molecule type" value="Genomic_DNA"/>
</dbReference>
<evidence type="ECO:0000256" key="1">
    <source>
        <dbReference type="SAM" id="SignalP"/>
    </source>
</evidence>
<keyword evidence="1" id="KW-0732">Signal</keyword>
<dbReference type="Proteomes" id="UP000322873">
    <property type="component" value="Unassembled WGS sequence"/>
</dbReference>
<name>A0A5M9JKK7_MONFR</name>
<evidence type="ECO:0000313" key="4">
    <source>
        <dbReference type="Proteomes" id="UP000322873"/>
    </source>
</evidence>
<evidence type="ECO:0000259" key="2">
    <source>
        <dbReference type="Pfam" id="PF25484"/>
    </source>
</evidence>
<dbReference type="AlphaFoldDB" id="A0A5M9JKK7"/>
<protein>
    <recommendedName>
        <fullName evidence="2">DUF7907 domain-containing protein</fullName>
    </recommendedName>
</protein>
<keyword evidence="4" id="KW-1185">Reference proteome</keyword>